<evidence type="ECO:0000256" key="1">
    <source>
        <dbReference type="SAM" id="MobiDB-lite"/>
    </source>
</evidence>
<dbReference type="CDD" id="cd09272">
    <property type="entry name" value="RNase_HI_RT_Ty1"/>
    <property type="match status" value="1"/>
</dbReference>
<feature type="compositionally biased region" description="Basic and acidic residues" evidence="1">
    <location>
        <begin position="576"/>
        <end position="593"/>
    </location>
</feature>
<feature type="domain" description="Reverse transcriptase Ty1/copia-type" evidence="2">
    <location>
        <begin position="40"/>
        <end position="157"/>
    </location>
</feature>
<comment type="caution">
    <text evidence="3">The sequence shown here is derived from an EMBL/GenBank/DDBJ whole genome shotgun (WGS) entry which is preliminary data.</text>
</comment>
<evidence type="ECO:0000259" key="2">
    <source>
        <dbReference type="Pfam" id="PF07727"/>
    </source>
</evidence>
<feature type="region of interest" description="Disordered" evidence="1">
    <location>
        <begin position="1"/>
        <end position="24"/>
    </location>
</feature>
<protein>
    <submittedName>
        <fullName evidence="3">Retrovirus-related Pol polyprotein from transposon TNT 1-94</fullName>
    </submittedName>
</protein>
<dbReference type="EMBL" id="BKCJ010003742">
    <property type="protein sequence ID" value="GEU56909.1"/>
    <property type="molecule type" value="Genomic_DNA"/>
</dbReference>
<dbReference type="PANTHER" id="PTHR11439">
    <property type="entry name" value="GAG-POL-RELATED RETROTRANSPOSON"/>
    <property type="match status" value="1"/>
</dbReference>
<name>A0A6L2L6X8_TANCI</name>
<dbReference type="SUPFAM" id="SSF56672">
    <property type="entry name" value="DNA/RNA polymerases"/>
    <property type="match status" value="1"/>
</dbReference>
<evidence type="ECO:0000313" key="3">
    <source>
        <dbReference type="EMBL" id="GEU56909.1"/>
    </source>
</evidence>
<proteinExistence type="predicted"/>
<feature type="domain" description="Reverse transcriptase Ty1/copia-type" evidence="2">
    <location>
        <begin position="1110"/>
        <end position="1225"/>
    </location>
</feature>
<dbReference type="InterPro" id="IPR043502">
    <property type="entry name" value="DNA/RNA_pol_sf"/>
</dbReference>
<feature type="region of interest" description="Disordered" evidence="1">
    <location>
        <begin position="511"/>
        <end position="677"/>
    </location>
</feature>
<dbReference type="PANTHER" id="PTHR11439:SF463">
    <property type="entry name" value="REVERSE TRANSCRIPTASE TY1_COPIA-TYPE DOMAIN-CONTAINING PROTEIN"/>
    <property type="match status" value="1"/>
</dbReference>
<gene>
    <name evidence="3" type="ORF">Tci_028887</name>
</gene>
<sequence length="1340" mass="152263">MIPGSIPQRGGRRQKNRSGSCTKMHRSHQLSQLIELNVNALKWIYKVKLDEYDDVLKNKARLVAKGYRQEEGIDFEESSAPVARIEAIRIFIVNVTSKNMTIYQMDVKTSFLNGVLKEEVYVCQPESFVDPDHPTHVYHLKKALYGLKQAPRAWYQASPTKKHLKALKRVFRYLRGTINWGLWYLKDTAMALTAYADADHARYYGFIFNKIPLYCDNRSAIALCCNNVQHFRSKHIDIRHHFIQEQVEKDVVELYIVTTDYQLADIFTKALPQERFEFLLSHLDTMVDVNVNAPAKQAPAMAPPTRIDNQILPRSRLVPVGKSNCYLDKVTDQSNLQDCCGYSEAHQLLQSLHCFLDKFITPVNNNNPFSSPPTPDALINFVNNLGYPKVVRTLGCGKNSPNPSIPSSKTKRIWHCILRERSQSIAIPSIRFTKLIIHHLQSKHKFHPRPDSPLHFPYEEYILGYLKFSAKGTKREVFGMPIPNELINSDIQGEQYYKEYLEKVAKHQRYLASEEGSNPDSPAPKLAKATKKSKPSAPKAAPPSPAKSSKPGLVTKRRKPTRSMSLVDEFIDEEADMQRAVEESLKSVHDAHRGPLPPVVIREPDSRKFQPLPEVQGKGKEKRRTPAPTEPSDHAESPSIYAELGLTDSDTGFDEEGSYVAGSNPGDDADPQPQLSPVVHAGPNHFSFGDLFFNDKPSEAENEKTTAETETKSMVSITIQQDTSVIPPMITPEIDLTSKPDSPNVHRPLQATVTETTTTTTTHAPPPQPQQSTTYSILIKLISELEQIIANLIQDNKHLKERLDSHGLRLYTLENLDIPQQSDQSKSTTVLSSSKTATSAEYTAWTTTDTRLRPSVSSISKDLHIDDDMAPDEQVHSSDDEYIGNAYIPKVNLHQDWWKPLEEERPATPAPAWSIPSSDLPVPTNNWASALASSYTPPLENSLLAQTGDMAMFMDWFCKRQEITELKPQDLEGLAFELVKVFHPNVIHLHYQMEKCHKLLTDSVDESIIMHNVSKPPPLGGPPGQMKAAYYPDVGLEQMVPDQMWIEEECKEKYRVQMIMRFNKIYKFSDGTLHQIDEALDYQSKRGRLQTSAANQMITSSLQYRSIPGGRMWYNRLSEYLLKEGYKNDFVCPCIFIKRSGPEYVIIVVYVDDLNVIENPRELPEALEYLKKEFEMTYLGQTKFCLGLQIEHLKNGILVYRNAYIEKLLKRFYIDKSHLLSTPMVVRTLDVEKLKPDAQKPGIMSNHTIKKSLERSHLKIKVVISKLGKALKIDQKKHDALWTLKWVCMGDEVGDVVGLKWVQFRNEVGAEAANYLGIDSLMDFCTQAHESMVKERRFAR</sequence>
<dbReference type="InterPro" id="IPR013103">
    <property type="entry name" value="RVT_2"/>
</dbReference>
<reference evidence="3" key="1">
    <citation type="journal article" date="2019" name="Sci. Rep.">
        <title>Draft genome of Tanacetum cinerariifolium, the natural source of mosquito coil.</title>
        <authorList>
            <person name="Yamashiro T."/>
            <person name="Shiraishi A."/>
            <person name="Satake H."/>
            <person name="Nakayama K."/>
        </authorList>
    </citation>
    <scope>NUCLEOTIDE SEQUENCE</scope>
</reference>
<dbReference type="Pfam" id="PF07727">
    <property type="entry name" value="RVT_2"/>
    <property type="match status" value="2"/>
</dbReference>
<accession>A0A6L2L6X8</accession>
<organism evidence="3">
    <name type="scientific">Tanacetum cinerariifolium</name>
    <name type="common">Dalmatian daisy</name>
    <name type="synonym">Chrysanthemum cinerariifolium</name>
    <dbReference type="NCBI Taxonomy" id="118510"/>
    <lineage>
        <taxon>Eukaryota</taxon>
        <taxon>Viridiplantae</taxon>
        <taxon>Streptophyta</taxon>
        <taxon>Embryophyta</taxon>
        <taxon>Tracheophyta</taxon>
        <taxon>Spermatophyta</taxon>
        <taxon>Magnoliopsida</taxon>
        <taxon>eudicotyledons</taxon>
        <taxon>Gunneridae</taxon>
        <taxon>Pentapetalae</taxon>
        <taxon>asterids</taxon>
        <taxon>campanulids</taxon>
        <taxon>Asterales</taxon>
        <taxon>Asteraceae</taxon>
        <taxon>Asteroideae</taxon>
        <taxon>Anthemideae</taxon>
        <taxon>Anthemidinae</taxon>
        <taxon>Tanacetum</taxon>
    </lineage>
</organism>